<dbReference type="PANTHER" id="PTHR46599:SF3">
    <property type="entry name" value="PIGGYBAC TRANSPOSABLE ELEMENT-DERIVED PROTEIN 4"/>
    <property type="match status" value="1"/>
</dbReference>
<dbReference type="InterPro" id="IPR029526">
    <property type="entry name" value="PGBD"/>
</dbReference>
<dbReference type="OrthoDB" id="6073352at2759"/>
<evidence type="ECO:0000259" key="1">
    <source>
        <dbReference type="Pfam" id="PF13843"/>
    </source>
</evidence>
<name>A0A8S3U4H6_MYTED</name>
<reference evidence="2" key="1">
    <citation type="submission" date="2021-03" db="EMBL/GenBank/DDBJ databases">
        <authorList>
            <person name="Bekaert M."/>
        </authorList>
    </citation>
    <scope>NUCLEOTIDE SEQUENCE</scope>
</reference>
<dbReference type="EMBL" id="CAJPWZ010002371">
    <property type="protein sequence ID" value="CAG2237007.1"/>
    <property type="molecule type" value="Genomic_DNA"/>
</dbReference>
<dbReference type="Proteomes" id="UP000683360">
    <property type="component" value="Unassembled WGS sequence"/>
</dbReference>
<dbReference type="PANTHER" id="PTHR46599">
    <property type="entry name" value="PIGGYBAC TRANSPOSABLE ELEMENT-DERIVED PROTEIN 4"/>
    <property type="match status" value="1"/>
</dbReference>
<evidence type="ECO:0000313" key="2">
    <source>
        <dbReference type="EMBL" id="CAG2237007.1"/>
    </source>
</evidence>
<organism evidence="2 3">
    <name type="scientific">Mytilus edulis</name>
    <name type="common">Blue mussel</name>
    <dbReference type="NCBI Taxonomy" id="6550"/>
    <lineage>
        <taxon>Eukaryota</taxon>
        <taxon>Metazoa</taxon>
        <taxon>Spiralia</taxon>
        <taxon>Lophotrochozoa</taxon>
        <taxon>Mollusca</taxon>
        <taxon>Bivalvia</taxon>
        <taxon>Autobranchia</taxon>
        <taxon>Pteriomorphia</taxon>
        <taxon>Mytilida</taxon>
        <taxon>Mytiloidea</taxon>
        <taxon>Mytilidae</taxon>
        <taxon>Mytilinae</taxon>
        <taxon>Mytilus</taxon>
    </lineage>
</organism>
<comment type="caution">
    <text evidence="2">The sequence shown here is derived from an EMBL/GenBank/DDBJ whole genome shotgun (WGS) entry which is preliminary data.</text>
</comment>
<dbReference type="AlphaFoldDB" id="A0A8S3U4H6"/>
<keyword evidence="3" id="KW-1185">Reference proteome</keyword>
<sequence length="496" mass="58183">MAAPGNQPIWFRVFPPEAEQDTPFHGAASGPIRMPARDSPPILYFYLLFSLDLIKEFVKQTNRYASDLYDRTRLQTGRFSRKCQWRKEGKLTISEFKAFLGVLFNMGLNRKSSIKEYWNRKNMSQSTPWFRMTFARNRFQNVLKFLHIVDCKKIPARNNQNYNPASRVKPLIDFVNRKFLYYYRPRRELSVDETLVGTKGKTAMLQYIPSKRSRFGIKFWVLAEAVTGYVLQMHIYLGKTFEPALPAGTLQGTNVVIKLLQSADLLNKWYHVFTDNFFSSLNLARALLVQRTHLTGTLRKNRPMPNMIKNANPDPGQTTYARQGNILLCSFRDQNRRKQVKLVSTFYSAIRAMNAKPLIVNAYNNFMGGVDLSDQMMAFYNDHRKQTKVWKKIILHMFHRILLNSYILYYQHTSHNPILTRFEFVKQVIEGLTEEHLSNRQQNPGQRQKIRKVTERKEKDCTVCSDRKNGRRRRARTECSRCAKGLHKLCVHRHEC</sequence>
<proteinExistence type="predicted"/>
<protein>
    <recommendedName>
        <fullName evidence="1">PiggyBac transposable element-derived protein domain-containing protein</fullName>
    </recommendedName>
</protein>
<gene>
    <name evidence="2" type="ORF">MEDL_49434</name>
</gene>
<feature type="domain" description="PiggyBac transposable element-derived protein" evidence="1">
    <location>
        <begin position="41"/>
        <end position="406"/>
    </location>
</feature>
<accession>A0A8S3U4H6</accession>
<dbReference type="Pfam" id="PF13843">
    <property type="entry name" value="DDE_Tnp_1_7"/>
    <property type="match status" value="1"/>
</dbReference>
<evidence type="ECO:0000313" key="3">
    <source>
        <dbReference type="Proteomes" id="UP000683360"/>
    </source>
</evidence>